<sequence length="173" mass="19365">MKRFLSALALVAVAAPAVADVGVSVSIGQPGFYGRLDIGDYPPPVLLYPQPMIIQRGPVMPPPIYLRVPPGHAKNWAKYCRRYEACGRPVYFVQDRWYNDVYVPRYREQHYGGPGGYERRGDGWRGDERRGDDRRGDGWRGDDRRGGDRGDRDNGPGRGNGGDHGRGHGRGRD</sequence>
<feature type="chain" id="PRO_5022944256" evidence="2">
    <location>
        <begin position="20"/>
        <end position="173"/>
    </location>
</feature>
<feature type="region of interest" description="Disordered" evidence="1">
    <location>
        <begin position="109"/>
        <end position="173"/>
    </location>
</feature>
<protein>
    <submittedName>
        <fullName evidence="3">Uncharacterized protein</fullName>
    </submittedName>
</protein>
<keyword evidence="2" id="KW-0732">Signal</keyword>
<dbReference type="Proteomes" id="UP000323671">
    <property type="component" value="Chromosome"/>
</dbReference>
<organism evidence="3 4">
    <name type="scientific">Oryzomicrobium terrae</name>
    <dbReference type="NCBI Taxonomy" id="1735038"/>
    <lineage>
        <taxon>Bacteria</taxon>
        <taxon>Pseudomonadati</taxon>
        <taxon>Pseudomonadota</taxon>
        <taxon>Betaproteobacteria</taxon>
        <taxon>Rhodocyclales</taxon>
        <taxon>Rhodocyclaceae</taxon>
        <taxon>Oryzomicrobium</taxon>
    </lineage>
</organism>
<evidence type="ECO:0000256" key="1">
    <source>
        <dbReference type="SAM" id="MobiDB-lite"/>
    </source>
</evidence>
<feature type="signal peptide" evidence="2">
    <location>
        <begin position="1"/>
        <end position="19"/>
    </location>
</feature>
<name>A0A5C1E7F1_9RHOO</name>
<evidence type="ECO:0000256" key="2">
    <source>
        <dbReference type="SAM" id="SignalP"/>
    </source>
</evidence>
<keyword evidence="4" id="KW-1185">Reference proteome</keyword>
<proteinExistence type="predicted"/>
<evidence type="ECO:0000313" key="4">
    <source>
        <dbReference type="Proteomes" id="UP000323671"/>
    </source>
</evidence>
<dbReference type="RefSeq" id="WP_054620607.1">
    <property type="nucleotide sequence ID" value="NZ_CP022579.1"/>
</dbReference>
<dbReference type="AlphaFoldDB" id="A0A5C1E7F1"/>
<accession>A0A5C1E7F1</accession>
<gene>
    <name evidence="3" type="ORF">OTERR_13740</name>
</gene>
<dbReference type="KEGG" id="otr:OTERR_13740"/>
<dbReference type="EMBL" id="CP022579">
    <property type="protein sequence ID" value="QEL64850.1"/>
    <property type="molecule type" value="Genomic_DNA"/>
</dbReference>
<evidence type="ECO:0000313" key="3">
    <source>
        <dbReference type="EMBL" id="QEL64850.1"/>
    </source>
</evidence>
<reference evidence="3 4" key="1">
    <citation type="submission" date="2017-07" db="EMBL/GenBank/DDBJ databases">
        <title>Complete genome sequence of Oryzomicrobium terrae TPP412.</title>
        <authorList>
            <person name="Chiu L.-W."/>
            <person name="Lo K.-J."/>
            <person name="Tsai Y.-M."/>
            <person name="Lin S.-S."/>
            <person name="Kuo C.-H."/>
            <person name="Liu C.-T."/>
        </authorList>
    </citation>
    <scope>NUCLEOTIDE SEQUENCE [LARGE SCALE GENOMIC DNA]</scope>
    <source>
        <strain evidence="3 4">TPP412</strain>
    </source>
</reference>
<feature type="compositionally biased region" description="Basic and acidic residues" evidence="1">
    <location>
        <begin position="117"/>
        <end position="173"/>
    </location>
</feature>